<feature type="transmembrane region" description="Helical" evidence="1">
    <location>
        <begin position="62"/>
        <end position="82"/>
    </location>
</feature>
<feature type="transmembrane region" description="Helical" evidence="1">
    <location>
        <begin position="89"/>
        <end position="106"/>
    </location>
</feature>
<proteinExistence type="predicted"/>
<dbReference type="EMBL" id="JACHIV010000001">
    <property type="protein sequence ID" value="MBB5068534.1"/>
    <property type="molecule type" value="Genomic_DNA"/>
</dbReference>
<protein>
    <recommendedName>
        <fullName evidence="2">DUF7144 domain-containing protein</fullName>
    </recommendedName>
</protein>
<evidence type="ECO:0000256" key="1">
    <source>
        <dbReference type="SAM" id="Phobius"/>
    </source>
</evidence>
<feature type="transmembrane region" description="Helical" evidence="1">
    <location>
        <begin position="21"/>
        <end position="42"/>
    </location>
</feature>
<feature type="transmembrane region" description="Helical" evidence="1">
    <location>
        <begin position="112"/>
        <end position="130"/>
    </location>
</feature>
<name>A0A840NAA8_9PSEU</name>
<organism evidence="3 4">
    <name type="scientific">Saccharopolyspora gloriosae</name>
    <dbReference type="NCBI Taxonomy" id="455344"/>
    <lineage>
        <taxon>Bacteria</taxon>
        <taxon>Bacillati</taxon>
        <taxon>Actinomycetota</taxon>
        <taxon>Actinomycetes</taxon>
        <taxon>Pseudonocardiales</taxon>
        <taxon>Pseudonocardiaceae</taxon>
        <taxon>Saccharopolyspora</taxon>
    </lineage>
</organism>
<reference evidence="3 4" key="1">
    <citation type="submission" date="2020-08" db="EMBL/GenBank/DDBJ databases">
        <title>Sequencing the genomes of 1000 actinobacteria strains.</title>
        <authorList>
            <person name="Klenk H.-P."/>
        </authorList>
    </citation>
    <scope>NUCLEOTIDE SEQUENCE [LARGE SCALE GENOMIC DNA]</scope>
    <source>
        <strain evidence="3 4">DSM 45582</strain>
    </source>
</reference>
<evidence type="ECO:0000313" key="3">
    <source>
        <dbReference type="EMBL" id="MBB5068534.1"/>
    </source>
</evidence>
<sequence>MAQAGRASAHAVRREDGLAQFAGIVMVIIGVFHAGVATATLFQESFAVVLNSYVFSYDVTAWGWLHLALGVVAAVAGTALLAGLPGIRVPAMVVVGVSALAAFLFIPYQPLWSLLIIAVDVAVIWALAVHGRPPED</sequence>
<feature type="domain" description="DUF7144" evidence="2">
    <location>
        <begin position="20"/>
        <end position="132"/>
    </location>
</feature>
<comment type="caution">
    <text evidence="3">The sequence shown here is derived from an EMBL/GenBank/DDBJ whole genome shotgun (WGS) entry which is preliminary data.</text>
</comment>
<dbReference type="Proteomes" id="UP000580474">
    <property type="component" value="Unassembled WGS sequence"/>
</dbReference>
<keyword evidence="1" id="KW-0812">Transmembrane</keyword>
<keyword evidence="1" id="KW-1133">Transmembrane helix</keyword>
<accession>A0A840NAA8</accession>
<evidence type="ECO:0000313" key="4">
    <source>
        <dbReference type="Proteomes" id="UP000580474"/>
    </source>
</evidence>
<keyword evidence="4" id="KW-1185">Reference proteome</keyword>
<dbReference type="InterPro" id="IPR055568">
    <property type="entry name" value="DUF7144"/>
</dbReference>
<gene>
    <name evidence="3" type="ORF">BJ969_001622</name>
</gene>
<evidence type="ECO:0000259" key="2">
    <source>
        <dbReference type="Pfam" id="PF23636"/>
    </source>
</evidence>
<keyword evidence="1" id="KW-0472">Membrane</keyword>
<dbReference type="Pfam" id="PF23636">
    <property type="entry name" value="DUF7144"/>
    <property type="match status" value="1"/>
</dbReference>
<dbReference type="RefSeq" id="WP_246456716.1">
    <property type="nucleotide sequence ID" value="NZ_JACHIV010000001.1"/>
</dbReference>
<dbReference type="AlphaFoldDB" id="A0A840NAA8"/>